<feature type="compositionally biased region" description="Basic and acidic residues" evidence="1">
    <location>
        <begin position="61"/>
        <end position="75"/>
    </location>
</feature>
<feature type="region of interest" description="Disordered" evidence="1">
    <location>
        <begin position="1"/>
        <end position="75"/>
    </location>
</feature>
<organism evidence="2 3">
    <name type="scientific">Trichophyton verrucosum (strain HKI 0517)</name>
    <dbReference type="NCBI Taxonomy" id="663202"/>
    <lineage>
        <taxon>Eukaryota</taxon>
        <taxon>Fungi</taxon>
        <taxon>Dikarya</taxon>
        <taxon>Ascomycota</taxon>
        <taxon>Pezizomycotina</taxon>
        <taxon>Eurotiomycetes</taxon>
        <taxon>Eurotiomycetidae</taxon>
        <taxon>Onygenales</taxon>
        <taxon>Arthrodermataceae</taxon>
        <taxon>Trichophyton</taxon>
    </lineage>
</organism>
<dbReference type="AlphaFoldDB" id="D4DJA5"/>
<evidence type="ECO:0000313" key="2">
    <source>
        <dbReference type="EMBL" id="EFE38081.1"/>
    </source>
</evidence>
<accession>D4DJA5</accession>
<feature type="non-terminal residue" evidence="2">
    <location>
        <position position="1"/>
    </location>
</feature>
<evidence type="ECO:0000313" key="3">
    <source>
        <dbReference type="Proteomes" id="UP000008383"/>
    </source>
</evidence>
<sequence length="103" mass="11763">SARLSVCLTRKKGAHSTRERERERERPAVSFMHCPTPTIMPPTFQSPFHKDIPENAGEQAEEAKRDDQKKEKAEKGGRAFYFCKRDSQRCGIWRDGQNGLPCG</sequence>
<dbReference type="RefSeq" id="XP_003018726.1">
    <property type="nucleotide sequence ID" value="XM_003018680.1"/>
</dbReference>
<reference evidence="3" key="1">
    <citation type="journal article" date="2011" name="Genome Biol.">
        <title>Comparative and functional genomics provide insights into the pathogenicity of dermatophytic fungi.</title>
        <authorList>
            <person name="Burmester A."/>
            <person name="Shelest E."/>
            <person name="Gloeckner G."/>
            <person name="Heddergott C."/>
            <person name="Schindler S."/>
            <person name="Staib P."/>
            <person name="Heidel A."/>
            <person name="Felder M."/>
            <person name="Petzold A."/>
            <person name="Szafranski K."/>
            <person name="Feuermann M."/>
            <person name="Pedruzzi I."/>
            <person name="Priebe S."/>
            <person name="Groth M."/>
            <person name="Winkler R."/>
            <person name="Li W."/>
            <person name="Kniemeyer O."/>
            <person name="Schroeckh V."/>
            <person name="Hertweck C."/>
            <person name="Hube B."/>
            <person name="White T.C."/>
            <person name="Platzer M."/>
            <person name="Guthke R."/>
            <person name="Heitman J."/>
            <person name="Woestemeyer J."/>
            <person name="Zipfel P.F."/>
            <person name="Monod M."/>
            <person name="Brakhage A.A."/>
        </authorList>
    </citation>
    <scope>NUCLEOTIDE SEQUENCE [LARGE SCALE GENOMIC DNA]</scope>
    <source>
        <strain evidence="3">HKI 0517</strain>
    </source>
</reference>
<protein>
    <submittedName>
        <fullName evidence="2">Uncharacterized protein</fullName>
    </submittedName>
</protein>
<dbReference type="HOGENOM" id="CLU_2270304_0_0_1"/>
<dbReference type="EMBL" id="ACYE01000428">
    <property type="protein sequence ID" value="EFE38081.1"/>
    <property type="molecule type" value="Genomic_DNA"/>
</dbReference>
<dbReference type="Proteomes" id="UP000008383">
    <property type="component" value="Unassembled WGS sequence"/>
</dbReference>
<name>D4DJA5_TRIVH</name>
<comment type="caution">
    <text evidence="2">The sequence shown here is derived from an EMBL/GenBank/DDBJ whole genome shotgun (WGS) entry which is preliminary data.</text>
</comment>
<keyword evidence="3" id="KW-1185">Reference proteome</keyword>
<dbReference type="KEGG" id="tve:TRV_07271"/>
<proteinExistence type="predicted"/>
<gene>
    <name evidence="2" type="ORF">TRV_07271</name>
</gene>
<dbReference type="GeneID" id="9581041"/>
<evidence type="ECO:0000256" key="1">
    <source>
        <dbReference type="SAM" id="MobiDB-lite"/>
    </source>
</evidence>
<feature type="compositionally biased region" description="Basic and acidic residues" evidence="1">
    <location>
        <begin position="16"/>
        <end position="27"/>
    </location>
</feature>